<organism evidence="8 9">
    <name type="scientific">Aspergillus bertholletiae</name>
    <dbReference type="NCBI Taxonomy" id="1226010"/>
    <lineage>
        <taxon>Eukaryota</taxon>
        <taxon>Fungi</taxon>
        <taxon>Dikarya</taxon>
        <taxon>Ascomycota</taxon>
        <taxon>Pezizomycotina</taxon>
        <taxon>Eurotiomycetes</taxon>
        <taxon>Eurotiomycetidae</taxon>
        <taxon>Eurotiales</taxon>
        <taxon>Aspergillaceae</taxon>
        <taxon>Aspergillus</taxon>
        <taxon>Aspergillus subgen. Circumdati</taxon>
    </lineage>
</organism>
<dbReference type="CDD" id="cd01821">
    <property type="entry name" value="Rhamnogalacturan_acetylesterase_like"/>
    <property type="match status" value="1"/>
</dbReference>
<feature type="transmembrane region" description="Helical" evidence="5">
    <location>
        <begin position="536"/>
        <end position="560"/>
    </location>
</feature>
<feature type="signal peptide" evidence="6">
    <location>
        <begin position="1"/>
        <end position="21"/>
    </location>
</feature>
<dbReference type="FunFam" id="1.20.1250.20:FF:000286">
    <property type="entry name" value="MFS efflux transporter"/>
    <property type="match status" value="1"/>
</dbReference>
<evidence type="ECO:0000256" key="3">
    <source>
        <dbReference type="ARBA" id="ARBA00022989"/>
    </source>
</evidence>
<feature type="transmembrane region" description="Helical" evidence="5">
    <location>
        <begin position="503"/>
        <end position="524"/>
    </location>
</feature>
<gene>
    <name evidence="8" type="ORF">BDV26DRAFT_286217</name>
</gene>
<dbReference type="OrthoDB" id="413079at2759"/>
<dbReference type="SUPFAM" id="SSF103473">
    <property type="entry name" value="MFS general substrate transporter"/>
    <property type="match status" value="1"/>
</dbReference>
<dbReference type="InterPro" id="IPR036514">
    <property type="entry name" value="SGNH_hydro_sf"/>
</dbReference>
<feature type="transmembrane region" description="Helical" evidence="5">
    <location>
        <begin position="324"/>
        <end position="348"/>
    </location>
</feature>
<dbReference type="GO" id="GO:0016787">
    <property type="term" value="F:hydrolase activity"/>
    <property type="evidence" value="ECO:0007669"/>
    <property type="project" value="UniProtKB-KW"/>
</dbReference>
<dbReference type="Pfam" id="PF13472">
    <property type="entry name" value="Lipase_GDSL_2"/>
    <property type="match status" value="1"/>
</dbReference>
<feature type="transmembrane region" description="Helical" evidence="5">
    <location>
        <begin position="412"/>
        <end position="434"/>
    </location>
</feature>
<dbReference type="EMBL" id="ML736375">
    <property type="protein sequence ID" value="KAE8372133.1"/>
    <property type="molecule type" value="Genomic_DNA"/>
</dbReference>
<reference evidence="8 9" key="1">
    <citation type="submission" date="2019-04" db="EMBL/GenBank/DDBJ databases">
        <title>Friends and foes A comparative genomics studyof 23 Aspergillus species from section Flavi.</title>
        <authorList>
            <consortium name="DOE Joint Genome Institute"/>
            <person name="Kjaerbolling I."/>
            <person name="Vesth T."/>
            <person name="Frisvad J.C."/>
            <person name="Nybo J.L."/>
            <person name="Theobald S."/>
            <person name="Kildgaard S."/>
            <person name="Isbrandt T."/>
            <person name="Kuo A."/>
            <person name="Sato A."/>
            <person name="Lyhne E.K."/>
            <person name="Kogle M.E."/>
            <person name="Wiebenga A."/>
            <person name="Kun R.S."/>
            <person name="Lubbers R.J."/>
            <person name="Makela M.R."/>
            <person name="Barry K."/>
            <person name="Chovatia M."/>
            <person name="Clum A."/>
            <person name="Daum C."/>
            <person name="Haridas S."/>
            <person name="He G."/>
            <person name="LaButti K."/>
            <person name="Lipzen A."/>
            <person name="Mondo S."/>
            <person name="Riley R."/>
            <person name="Salamov A."/>
            <person name="Simmons B.A."/>
            <person name="Magnuson J.K."/>
            <person name="Henrissat B."/>
            <person name="Mortensen U.H."/>
            <person name="Larsen T.O."/>
            <person name="Devries R.P."/>
            <person name="Grigoriev I.V."/>
            <person name="Machida M."/>
            <person name="Baker S.E."/>
            <person name="Andersen M.R."/>
        </authorList>
    </citation>
    <scope>NUCLEOTIDE SEQUENCE [LARGE SCALE GENOMIC DNA]</scope>
    <source>
        <strain evidence="8 9">IBT 29228</strain>
    </source>
</reference>
<evidence type="ECO:0000256" key="2">
    <source>
        <dbReference type="ARBA" id="ARBA00022692"/>
    </source>
</evidence>
<evidence type="ECO:0000256" key="1">
    <source>
        <dbReference type="ARBA" id="ARBA00004141"/>
    </source>
</evidence>
<sequence>MKLYLLFFFFLTLHALPGAQQSPADKAPFFLLAGDSTTAVQTANGGGWGNGFIQTTLFKGAKGHNYGRNGATTVSFRSRGDWDTLIKKVEEVKAKYQPYVTIQFGHNDQKPKSNITIAEYTRNLEAYVGEVRNAGGVPILVTPLARRQYDNSTGVPTIIRSLENERVATIKAAQKTGASYIDLNRASTVYLNSIGPVSAHMYDLKPGDSTHLNTAGSQVFGGMVAGLIIKDFPPLGDAGYGTTFCGWFFAALSNSHLSQYLDLGVFLVLGATLQILSHALRAWLPPFPLFAVTFFFASLGQAYQDTYANTFVASVKAAHRWLGFIHAMYMAGCLVGPFVSTAVASAGAQSRWELFYTAPLGLGVINFVLVVIAFRESLAFKRPALDTADSPHEGRQKGAMQEIQRTLAQPSVWILSLYFFFFLGAVITAGGWIVEYLVQVRNGDLSDMGYVPAGFYGGGFLGRLLLAEPTYRWGERRMVFIYVLLCVGLELVFWLVPNIITEAVAISILGFFSGPFFATGISVASKIFTVDIRSSALSFIFVLGQVGGAIFPAVTGVLAAKVGVSVLQPMLVGLLGATGVSWLMLPKSRLHHE</sequence>
<keyword evidence="3 5" id="KW-1133">Transmembrane helix</keyword>
<comment type="subcellular location">
    <subcellularLocation>
        <location evidence="1">Membrane</location>
        <topology evidence="1">Multi-pass membrane protein</topology>
    </subcellularLocation>
</comment>
<feature type="chain" id="PRO_5025007243" evidence="6">
    <location>
        <begin position="22"/>
        <end position="593"/>
    </location>
</feature>
<evidence type="ECO:0000313" key="9">
    <source>
        <dbReference type="Proteomes" id="UP000326198"/>
    </source>
</evidence>
<keyword evidence="9" id="KW-1185">Reference proteome</keyword>
<dbReference type="PANTHER" id="PTHR23514">
    <property type="entry name" value="BYPASS OF STOP CODON PROTEIN 6"/>
    <property type="match status" value="1"/>
</dbReference>
<protein>
    <submittedName>
        <fullName evidence="8">SGNH hydrolase-type esterase domain-containing protein</fullName>
    </submittedName>
</protein>
<keyword evidence="6" id="KW-0732">Signal</keyword>
<feature type="transmembrane region" description="Helical" evidence="5">
    <location>
        <begin position="283"/>
        <end position="303"/>
    </location>
</feature>
<evidence type="ECO:0000256" key="5">
    <source>
        <dbReference type="SAM" id="Phobius"/>
    </source>
</evidence>
<accession>A0A5N7AQX3</accession>
<name>A0A5N7AQX3_9EURO</name>
<evidence type="ECO:0000256" key="4">
    <source>
        <dbReference type="ARBA" id="ARBA00023136"/>
    </source>
</evidence>
<dbReference type="InterPro" id="IPR036259">
    <property type="entry name" value="MFS_trans_sf"/>
</dbReference>
<feature type="transmembrane region" description="Helical" evidence="5">
    <location>
        <begin position="354"/>
        <end position="374"/>
    </location>
</feature>
<feature type="transmembrane region" description="Helical" evidence="5">
    <location>
        <begin position="566"/>
        <end position="585"/>
    </location>
</feature>
<evidence type="ECO:0000259" key="7">
    <source>
        <dbReference type="Pfam" id="PF13472"/>
    </source>
</evidence>
<evidence type="ECO:0000313" key="8">
    <source>
        <dbReference type="EMBL" id="KAE8372133.1"/>
    </source>
</evidence>
<dbReference type="InterPro" id="IPR013830">
    <property type="entry name" value="SGNH_hydro"/>
</dbReference>
<keyword evidence="4 5" id="KW-0472">Membrane</keyword>
<keyword evidence="8" id="KW-0378">Hydrolase</keyword>
<dbReference type="GO" id="GO:0016020">
    <property type="term" value="C:membrane"/>
    <property type="evidence" value="ECO:0007669"/>
    <property type="project" value="UniProtKB-SubCell"/>
</dbReference>
<dbReference type="InterPro" id="IPR051788">
    <property type="entry name" value="MFS_Transporter"/>
</dbReference>
<proteinExistence type="predicted"/>
<feature type="transmembrane region" description="Helical" evidence="5">
    <location>
        <begin position="478"/>
        <end position="497"/>
    </location>
</feature>
<dbReference type="GO" id="GO:0022857">
    <property type="term" value="F:transmembrane transporter activity"/>
    <property type="evidence" value="ECO:0007669"/>
    <property type="project" value="InterPro"/>
</dbReference>
<feature type="domain" description="SGNH hydrolase-type esterase" evidence="7">
    <location>
        <begin position="33"/>
        <end position="218"/>
    </location>
</feature>
<feature type="transmembrane region" description="Helical" evidence="5">
    <location>
        <begin position="449"/>
        <end position="466"/>
    </location>
</feature>
<dbReference type="InterPro" id="IPR037459">
    <property type="entry name" value="RhgT-like"/>
</dbReference>
<dbReference type="Gene3D" id="3.40.50.1110">
    <property type="entry name" value="SGNH hydrolase"/>
    <property type="match status" value="1"/>
</dbReference>
<dbReference type="PANTHER" id="PTHR23514:SF16">
    <property type="entry name" value="TRANSPORTER, PUTATIVE (AFU_ORTHOLOGUE AFUA_2G17270)-RELATED"/>
    <property type="match status" value="1"/>
</dbReference>
<keyword evidence="2 5" id="KW-0812">Transmembrane</keyword>
<dbReference type="Gene3D" id="1.20.1250.20">
    <property type="entry name" value="MFS general substrate transporter like domains"/>
    <property type="match status" value="1"/>
</dbReference>
<dbReference type="SUPFAM" id="SSF52266">
    <property type="entry name" value="SGNH hydrolase"/>
    <property type="match status" value="1"/>
</dbReference>
<dbReference type="Proteomes" id="UP000326198">
    <property type="component" value="Unassembled WGS sequence"/>
</dbReference>
<dbReference type="AlphaFoldDB" id="A0A5N7AQX3"/>
<evidence type="ECO:0000256" key="6">
    <source>
        <dbReference type="SAM" id="SignalP"/>
    </source>
</evidence>